<feature type="region of interest" description="Disordered" evidence="1">
    <location>
        <begin position="1"/>
        <end position="78"/>
    </location>
</feature>
<feature type="compositionally biased region" description="Polar residues" evidence="1">
    <location>
        <begin position="92"/>
        <end position="105"/>
    </location>
</feature>
<evidence type="ECO:0000313" key="3">
    <source>
        <dbReference type="Proteomes" id="UP001362999"/>
    </source>
</evidence>
<dbReference type="PANTHER" id="PTHR35871:SF1">
    <property type="entry name" value="CXC1-LIKE CYSTEINE CLUSTER ASSOCIATED WITH KDZ TRANSPOSASES DOMAIN-CONTAINING PROTEIN"/>
    <property type="match status" value="1"/>
</dbReference>
<feature type="non-terminal residue" evidence="2">
    <location>
        <position position="439"/>
    </location>
</feature>
<reference evidence="2 3" key="1">
    <citation type="journal article" date="2024" name="J Genomics">
        <title>Draft genome sequencing and assembly of Favolaschia claudopus CIRM-BRFM 2984 isolated from oak limbs.</title>
        <authorList>
            <person name="Navarro D."/>
            <person name="Drula E."/>
            <person name="Chaduli D."/>
            <person name="Cazenave R."/>
            <person name="Ahrendt S."/>
            <person name="Wang J."/>
            <person name="Lipzen A."/>
            <person name="Daum C."/>
            <person name="Barry K."/>
            <person name="Grigoriev I.V."/>
            <person name="Favel A."/>
            <person name="Rosso M.N."/>
            <person name="Martin F."/>
        </authorList>
    </citation>
    <scope>NUCLEOTIDE SEQUENCE [LARGE SCALE GENOMIC DNA]</scope>
    <source>
        <strain evidence="2 3">CIRM-BRFM 2984</strain>
    </source>
</reference>
<keyword evidence="3" id="KW-1185">Reference proteome</keyword>
<comment type="caution">
    <text evidence="2">The sequence shown here is derived from an EMBL/GenBank/DDBJ whole genome shotgun (WGS) entry which is preliminary data.</text>
</comment>
<feature type="compositionally biased region" description="Polar residues" evidence="1">
    <location>
        <begin position="117"/>
        <end position="134"/>
    </location>
</feature>
<protein>
    <submittedName>
        <fullName evidence="2">Uncharacterized protein</fullName>
    </submittedName>
</protein>
<feature type="compositionally biased region" description="Polar residues" evidence="1">
    <location>
        <begin position="242"/>
        <end position="255"/>
    </location>
</feature>
<dbReference type="PANTHER" id="PTHR35871">
    <property type="entry name" value="EXPRESSED PROTEIN"/>
    <property type="match status" value="1"/>
</dbReference>
<dbReference type="Proteomes" id="UP001362999">
    <property type="component" value="Unassembled WGS sequence"/>
</dbReference>
<gene>
    <name evidence="2" type="ORF">R3P38DRAFT_2430276</name>
</gene>
<dbReference type="AlphaFoldDB" id="A0AAV9ZJM8"/>
<feature type="region of interest" description="Disordered" evidence="1">
    <location>
        <begin position="154"/>
        <end position="185"/>
    </location>
</feature>
<feature type="region of interest" description="Disordered" evidence="1">
    <location>
        <begin position="92"/>
        <end position="134"/>
    </location>
</feature>
<feature type="region of interest" description="Disordered" evidence="1">
    <location>
        <begin position="242"/>
        <end position="271"/>
    </location>
</feature>
<feature type="compositionally biased region" description="Polar residues" evidence="1">
    <location>
        <begin position="15"/>
        <end position="25"/>
    </location>
</feature>
<feature type="compositionally biased region" description="Basic residues" evidence="1">
    <location>
        <begin position="47"/>
        <end position="58"/>
    </location>
</feature>
<organism evidence="2 3">
    <name type="scientific">Favolaschia claudopus</name>
    <dbReference type="NCBI Taxonomy" id="2862362"/>
    <lineage>
        <taxon>Eukaryota</taxon>
        <taxon>Fungi</taxon>
        <taxon>Dikarya</taxon>
        <taxon>Basidiomycota</taxon>
        <taxon>Agaricomycotina</taxon>
        <taxon>Agaricomycetes</taxon>
        <taxon>Agaricomycetidae</taxon>
        <taxon>Agaricales</taxon>
        <taxon>Marasmiineae</taxon>
        <taxon>Mycenaceae</taxon>
        <taxon>Favolaschia</taxon>
    </lineage>
</organism>
<dbReference type="EMBL" id="JAWWNJ010000138">
    <property type="protein sequence ID" value="KAK6984394.1"/>
    <property type="molecule type" value="Genomic_DNA"/>
</dbReference>
<name>A0AAV9ZJM8_9AGAR</name>
<sequence length="439" mass="49685">MPLKKLRNLANLNKHSPNAFSNTAKTLKRKWKAANGKENVDVESIGRPKKTQKTRRVAKNASTSDVSSHSAASRQSLPRRVLSTVISAVSPSRLSRATSRVSDISTEPPLHSPPSEPANNAPDTHLDSMSDTPSAENLEELITDPRKIDVPEGEAEAYNEPPAPSDDEGEPETNVQGTPWDDRKPPTQVMALEAYEAIQLLLFIPSVPGKRKRTVPKKINGWERRHLEQISSHLSLYTDKNSKTRGQWTESSVQAAVSHGAGKGGRHGRARGIRERARKYIFEREVPVNPFGTWAKSKLETHPELAEELKEHLVQIGKYVQARDIVDFLNRPDIQTKHGITESIHISTAQRWMHALKFRWVKNHKGQYVDGHERADVVKYRQEVFLPAWYGLEGRMRAWKGDKMNTLEDVVELINEAGKRIVVWFHDESIFYAHDRRTS</sequence>
<evidence type="ECO:0000313" key="2">
    <source>
        <dbReference type="EMBL" id="KAK6984394.1"/>
    </source>
</evidence>
<feature type="compositionally biased region" description="Low complexity" evidence="1">
    <location>
        <begin position="61"/>
        <end position="76"/>
    </location>
</feature>
<evidence type="ECO:0000256" key="1">
    <source>
        <dbReference type="SAM" id="MobiDB-lite"/>
    </source>
</evidence>
<proteinExistence type="predicted"/>
<accession>A0AAV9ZJM8</accession>